<dbReference type="RefSeq" id="WP_076507599.1">
    <property type="nucleotide sequence ID" value="NZ_FTNY01000003.1"/>
</dbReference>
<dbReference type="Proteomes" id="UP000186373">
    <property type="component" value="Unassembled WGS sequence"/>
</dbReference>
<evidence type="ECO:0000313" key="1">
    <source>
        <dbReference type="EMBL" id="SIS35972.1"/>
    </source>
</evidence>
<proteinExistence type="predicted"/>
<evidence type="ECO:0000313" key="2">
    <source>
        <dbReference type="Proteomes" id="UP000186373"/>
    </source>
</evidence>
<reference evidence="2" key="1">
    <citation type="submission" date="2017-01" db="EMBL/GenBank/DDBJ databases">
        <authorList>
            <person name="Varghese N."/>
            <person name="Submissions S."/>
        </authorList>
    </citation>
    <scope>NUCLEOTIDE SEQUENCE [LARGE SCALE GENOMIC DNA]</scope>
    <source>
        <strain evidence="2">DSM 17126</strain>
    </source>
</reference>
<keyword evidence="2" id="KW-1185">Reference proteome</keyword>
<name>A0A1N7IG09_9FLAO</name>
<organism evidence="1 2">
    <name type="scientific">Chryseobacterium shigense</name>
    <dbReference type="NCBI Taxonomy" id="297244"/>
    <lineage>
        <taxon>Bacteria</taxon>
        <taxon>Pseudomonadati</taxon>
        <taxon>Bacteroidota</taxon>
        <taxon>Flavobacteriia</taxon>
        <taxon>Flavobacteriales</taxon>
        <taxon>Weeksellaceae</taxon>
        <taxon>Chryseobacterium group</taxon>
        <taxon>Chryseobacterium</taxon>
    </lineage>
</organism>
<accession>A0A1N7IG09</accession>
<gene>
    <name evidence="1" type="ORF">SAMN05421639_103603</name>
</gene>
<dbReference type="EMBL" id="FTNY01000003">
    <property type="protein sequence ID" value="SIS35972.1"/>
    <property type="molecule type" value="Genomic_DNA"/>
</dbReference>
<dbReference type="OrthoDB" id="1440507at2"/>
<dbReference type="AlphaFoldDB" id="A0A1N7IG09"/>
<protein>
    <submittedName>
        <fullName evidence="1">Uncharacterized protein</fullName>
    </submittedName>
</protein>
<sequence>MKTSLLFKNPNWLFAIIISSFCLLSCTRCSEPPKEPVSDSYKKKLISYREGRILYDEYSRTNNVILTRSRNGEPDSRWYWFSVEDLEGYIKYVKETAKKQKLKNPGIRIYMGKYPMNHPKNKMAKPEYAGYQTIFLVPTAQNLKRDSTTARSKTMKLTTDENTNVTEMQVMNMTNLAPPPKVSTADMP</sequence>